<evidence type="ECO:0000259" key="5">
    <source>
        <dbReference type="PROSITE" id="PS50061"/>
    </source>
</evidence>
<evidence type="ECO:0000313" key="6">
    <source>
        <dbReference type="EMBL" id="KAK3772560.1"/>
    </source>
</evidence>
<comment type="subcellular location">
    <subcellularLocation>
        <location evidence="3">Nucleus</location>
    </subcellularLocation>
</comment>
<dbReference type="SMART" id="SM00413">
    <property type="entry name" value="ETS"/>
    <property type="match status" value="1"/>
</dbReference>
<name>A0AAE1DJX6_9GAST</name>
<dbReference type="InterPro" id="IPR036388">
    <property type="entry name" value="WH-like_DNA-bd_sf"/>
</dbReference>
<dbReference type="PROSITE" id="PS00345">
    <property type="entry name" value="ETS_DOMAIN_1"/>
    <property type="match status" value="1"/>
</dbReference>
<feature type="compositionally biased region" description="Low complexity" evidence="4">
    <location>
        <begin position="590"/>
        <end position="619"/>
    </location>
</feature>
<feature type="region of interest" description="Disordered" evidence="4">
    <location>
        <begin position="258"/>
        <end position="356"/>
    </location>
</feature>
<feature type="compositionally biased region" description="Polar residues" evidence="4">
    <location>
        <begin position="636"/>
        <end position="659"/>
    </location>
</feature>
<feature type="compositionally biased region" description="Low complexity" evidence="4">
    <location>
        <begin position="397"/>
        <end position="414"/>
    </location>
</feature>
<gene>
    <name evidence="6" type="ORF">RRG08_017097</name>
</gene>
<feature type="compositionally biased region" description="Low complexity" evidence="4">
    <location>
        <begin position="295"/>
        <end position="348"/>
    </location>
</feature>
<keyword evidence="2 3" id="KW-0238">DNA-binding</keyword>
<feature type="region of interest" description="Disordered" evidence="4">
    <location>
        <begin position="144"/>
        <end position="219"/>
    </location>
</feature>
<comment type="caution">
    <text evidence="6">The sequence shown here is derived from an EMBL/GenBank/DDBJ whole genome shotgun (WGS) entry which is preliminary data.</text>
</comment>
<evidence type="ECO:0000256" key="2">
    <source>
        <dbReference type="ARBA" id="ARBA00023125"/>
    </source>
</evidence>
<evidence type="ECO:0000256" key="1">
    <source>
        <dbReference type="ARBA" id="ARBA00005562"/>
    </source>
</evidence>
<accession>A0AAE1DJX6</accession>
<dbReference type="PRINTS" id="PR00454">
    <property type="entry name" value="ETSDOMAIN"/>
</dbReference>
<dbReference type="GO" id="GO:0000981">
    <property type="term" value="F:DNA-binding transcription factor activity, RNA polymerase II-specific"/>
    <property type="evidence" value="ECO:0007669"/>
    <property type="project" value="TreeGrafter"/>
</dbReference>
<dbReference type="GO" id="GO:0030154">
    <property type="term" value="P:cell differentiation"/>
    <property type="evidence" value="ECO:0007669"/>
    <property type="project" value="TreeGrafter"/>
</dbReference>
<evidence type="ECO:0000256" key="4">
    <source>
        <dbReference type="SAM" id="MobiDB-lite"/>
    </source>
</evidence>
<dbReference type="InterPro" id="IPR000418">
    <property type="entry name" value="Ets_dom"/>
</dbReference>
<keyword evidence="7" id="KW-1185">Reference proteome</keyword>
<feature type="compositionally biased region" description="Basic residues" evidence="4">
    <location>
        <begin position="374"/>
        <end position="385"/>
    </location>
</feature>
<proteinExistence type="inferred from homology"/>
<dbReference type="PANTHER" id="PTHR11849">
    <property type="entry name" value="ETS"/>
    <property type="match status" value="1"/>
</dbReference>
<feature type="region of interest" description="Disordered" evidence="4">
    <location>
        <begin position="369"/>
        <end position="619"/>
    </location>
</feature>
<feature type="compositionally biased region" description="Basic residues" evidence="4">
    <location>
        <begin position="176"/>
        <end position="188"/>
    </location>
</feature>
<dbReference type="GO" id="GO:0043565">
    <property type="term" value="F:sequence-specific DNA binding"/>
    <property type="evidence" value="ECO:0007669"/>
    <property type="project" value="InterPro"/>
</dbReference>
<dbReference type="Gene3D" id="1.10.10.10">
    <property type="entry name" value="Winged helix-like DNA-binding domain superfamily/Winged helix DNA-binding domain"/>
    <property type="match status" value="1"/>
</dbReference>
<protein>
    <recommendedName>
        <fullName evidence="5">ETS domain-containing protein</fullName>
    </recommendedName>
</protein>
<dbReference type="PANTHER" id="PTHR11849:SF133">
    <property type="entry name" value="ETS DOMAIN-CONTAINING PROTEIN"/>
    <property type="match status" value="1"/>
</dbReference>
<sequence length="754" mass="81884">MDSNITLWQFLLELLLSNQHHSIIHWTSTEGEFKLINAEEVARLWGLRKNKHNMNYDKLSRALRYYYDKNIIKKSLGQKFVYKFVSFPEIVKTETKVPFKVKMESLAHEYGQRVLPHFASYNATEIKASQDAALKYSQLQADNGSISSGDNSHLHSGGETALRSPQPRDSSAPAQQHHHHHQQQHRHFLQSDDSLPRPTPTKPAPLRGFDASPSYDARRTPPEEALLHTSIHHHFLVQRQVERDREIREMRESLDARRLPLHLSHSRHPLPHGHPPPLISESPAPRARSPHLGHVHLGVPGGHHSSSPSSHHSQGQPIPSLPAAPLAHSSSSSSTLSSSLSSASSPISRENPEERSLYRGAPWQSLYLSPDPHHPHHHHHHHLRHPSASYRDREPHSLPSPSSPLRAASRGSGSVSDTGRDRGRETSSVYSSNPEIRVCSPRGRSASPINFLHLPPKARRHSRRSDYSPDPRDDVNSPPLSPMNLTKTPSVFSPDPLESKNISSISSSSNNSNNINNSSSNGHSSRPPSRSASLSTARPLSPSMKQSVTSSTSSAGSPSPQPPVSSSDSYPSTSRVSRRSPSPTLMTKPSSTHRSLSTSSATSTSSSKQKPIPSPISLGVPPLAGLGGLGSAPLTPISSHSQLSAGLSPSSKAPQQHPTPLSAAFHGLHTPLFLPSPMHPVHFWSSLSPVATHSPRLNSGTAFQFPAFLNGPLAFSPLLGSFSASSVASSTAASLENLGTPGLVSTPTRTIPVL</sequence>
<feature type="compositionally biased region" description="Low complexity" evidence="4">
    <location>
        <begin position="501"/>
        <end position="583"/>
    </location>
</feature>
<evidence type="ECO:0000313" key="7">
    <source>
        <dbReference type="Proteomes" id="UP001283361"/>
    </source>
</evidence>
<feature type="region of interest" description="Disordered" evidence="4">
    <location>
        <begin position="635"/>
        <end position="659"/>
    </location>
</feature>
<dbReference type="EMBL" id="JAWDGP010003618">
    <property type="protein sequence ID" value="KAK3772560.1"/>
    <property type="molecule type" value="Genomic_DNA"/>
</dbReference>
<evidence type="ECO:0000256" key="3">
    <source>
        <dbReference type="RuleBase" id="RU004019"/>
    </source>
</evidence>
<dbReference type="Proteomes" id="UP001283361">
    <property type="component" value="Unassembled WGS sequence"/>
</dbReference>
<dbReference type="SUPFAM" id="SSF46785">
    <property type="entry name" value="Winged helix' DNA-binding domain"/>
    <property type="match status" value="1"/>
</dbReference>
<feature type="compositionally biased region" description="Basic and acidic residues" evidence="4">
    <location>
        <begin position="464"/>
        <end position="475"/>
    </location>
</feature>
<feature type="domain" description="ETS" evidence="5">
    <location>
        <begin position="5"/>
        <end position="85"/>
    </location>
</feature>
<organism evidence="6 7">
    <name type="scientific">Elysia crispata</name>
    <name type="common">lettuce slug</name>
    <dbReference type="NCBI Taxonomy" id="231223"/>
    <lineage>
        <taxon>Eukaryota</taxon>
        <taxon>Metazoa</taxon>
        <taxon>Spiralia</taxon>
        <taxon>Lophotrochozoa</taxon>
        <taxon>Mollusca</taxon>
        <taxon>Gastropoda</taxon>
        <taxon>Heterobranchia</taxon>
        <taxon>Euthyneura</taxon>
        <taxon>Panpulmonata</taxon>
        <taxon>Sacoglossa</taxon>
        <taxon>Placobranchoidea</taxon>
        <taxon>Plakobranchidae</taxon>
        <taxon>Elysia</taxon>
    </lineage>
</organism>
<dbReference type="InterPro" id="IPR036390">
    <property type="entry name" value="WH_DNA-bd_sf"/>
</dbReference>
<dbReference type="InterPro" id="IPR046328">
    <property type="entry name" value="ETS_fam"/>
</dbReference>
<dbReference type="AlphaFoldDB" id="A0AAE1DJX6"/>
<dbReference type="PROSITE" id="PS00346">
    <property type="entry name" value="ETS_DOMAIN_2"/>
    <property type="match status" value="1"/>
</dbReference>
<dbReference type="GO" id="GO:0005634">
    <property type="term" value="C:nucleus"/>
    <property type="evidence" value="ECO:0007669"/>
    <property type="project" value="UniProtKB-SubCell"/>
</dbReference>
<keyword evidence="3" id="KW-0539">Nucleus</keyword>
<comment type="similarity">
    <text evidence="1 3">Belongs to the ETS family.</text>
</comment>
<reference evidence="6" key="1">
    <citation type="journal article" date="2023" name="G3 (Bethesda)">
        <title>A reference genome for the long-term kleptoplast-retaining sea slug Elysia crispata morphotype clarki.</title>
        <authorList>
            <person name="Eastman K.E."/>
            <person name="Pendleton A.L."/>
            <person name="Shaikh M.A."/>
            <person name="Suttiyut T."/>
            <person name="Ogas R."/>
            <person name="Tomko P."/>
            <person name="Gavelis G."/>
            <person name="Widhalm J.R."/>
            <person name="Wisecaver J.H."/>
        </authorList>
    </citation>
    <scope>NUCLEOTIDE SEQUENCE</scope>
    <source>
        <strain evidence="6">ECLA1</strain>
    </source>
</reference>
<dbReference type="PROSITE" id="PS50061">
    <property type="entry name" value="ETS_DOMAIN_3"/>
    <property type="match status" value="1"/>
</dbReference>
<dbReference type="Pfam" id="PF00178">
    <property type="entry name" value="Ets"/>
    <property type="match status" value="1"/>
</dbReference>